<protein>
    <submittedName>
        <fullName evidence="2">Uncharacterized protein</fullName>
    </submittedName>
</protein>
<name>A0A2Z4H5I6_HHV1</name>
<dbReference type="EMBL" id="MG999840">
    <property type="protein sequence ID" value="AWW07997.1"/>
    <property type="molecule type" value="Genomic_DNA"/>
</dbReference>
<reference evidence="2" key="1">
    <citation type="journal article" date="2018" name="MSphere">
        <title>Ultrasensitive Capture of Human Herpes Simplex Virus Genomes Directly from Clinical Samples Reveals Extraordinarily Limited Evolution in Cell Culture.</title>
        <authorList>
            <person name="Greninger A.L."/>
            <person name="Roychoudhury P."/>
            <person name="Xie H."/>
            <person name="Casto A."/>
            <person name="Cent A."/>
            <person name="Pepper G."/>
            <person name="Koelle D.M."/>
            <person name="Huang M.L."/>
            <person name="Wald A."/>
            <person name="Johnston C."/>
            <person name="Jerome K.R."/>
        </authorList>
    </citation>
    <scope>NUCLEOTIDE SEQUENCE</scope>
    <source>
        <strain evidence="2">1998-7487</strain>
        <strain evidence="1">2006-57630</strain>
    </source>
</reference>
<evidence type="ECO:0000313" key="2">
    <source>
        <dbReference type="EMBL" id="AWW09952.1"/>
    </source>
</evidence>
<organism evidence="2">
    <name type="scientific">Human herpesvirus 1</name>
    <name type="common">HHV-1</name>
    <name type="synonym">Human herpes simplex virus 1</name>
    <dbReference type="NCBI Taxonomy" id="10298"/>
    <lineage>
        <taxon>Viruses</taxon>
        <taxon>Duplodnaviria</taxon>
        <taxon>Heunggongvirae</taxon>
        <taxon>Peploviricota</taxon>
        <taxon>Herviviricetes</taxon>
        <taxon>Herpesvirales</taxon>
        <taxon>Orthoherpesviridae</taxon>
        <taxon>Alphaherpesvirinae</taxon>
        <taxon>Simplexvirus</taxon>
        <taxon>Simplexvirus humanalpha1</taxon>
    </lineage>
</organism>
<evidence type="ECO:0000313" key="1">
    <source>
        <dbReference type="EMBL" id="AWW07997.1"/>
    </source>
</evidence>
<sequence length="74" mass="8540">MLFMVPKTPMAPRAALANLGWRARRRMSVVCTQAWRVSKVHRLQGTSVWLESATYRNTSISWRPTITPPSQRSR</sequence>
<dbReference type="EMBL" id="MG999861">
    <property type="protein sequence ID" value="AWW09952.1"/>
    <property type="molecule type" value="Genomic_DNA"/>
</dbReference>
<organismHost>
    <name type="scientific">Homo sapiens</name>
    <name type="common">Human</name>
    <dbReference type="NCBI Taxonomy" id="9606"/>
</organismHost>
<accession>A0A2Z4H5I6</accession>
<proteinExistence type="predicted"/>